<accession>A0A9X2S6E3</accession>
<evidence type="ECO:0000313" key="5">
    <source>
        <dbReference type="Proteomes" id="UP001142078"/>
    </source>
</evidence>
<protein>
    <submittedName>
        <fullName evidence="4">EutN/CcmL family microcompartment protein</fullName>
    </submittedName>
</protein>
<comment type="subcellular location">
    <subcellularLocation>
        <location evidence="1">Carboxysome</location>
    </subcellularLocation>
</comment>
<dbReference type="SUPFAM" id="SSF159133">
    <property type="entry name" value="EutN/CcmL-like"/>
    <property type="match status" value="1"/>
</dbReference>
<dbReference type="PROSITE" id="PS51932">
    <property type="entry name" value="BMV"/>
    <property type="match status" value="1"/>
</dbReference>
<evidence type="ECO:0000256" key="3">
    <source>
        <dbReference type="ARBA" id="ARBA00024446"/>
    </source>
</evidence>
<dbReference type="Gene3D" id="2.40.50.220">
    <property type="entry name" value="EutN/Ccml"/>
    <property type="match status" value="1"/>
</dbReference>
<name>A0A9X2S6E3_9FIRM</name>
<evidence type="ECO:0000256" key="1">
    <source>
        <dbReference type="ARBA" id="ARBA00023587"/>
    </source>
</evidence>
<dbReference type="PANTHER" id="PTHR36539">
    <property type="entry name" value="ETHANOLAMINE UTILIZATION PROTEIN EUTN"/>
    <property type="match status" value="1"/>
</dbReference>
<dbReference type="EMBL" id="JANJZL010000014">
    <property type="protein sequence ID" value="MCR2045284.1"/>
    <property type="molecule type" value="Genomic_DNA"/>
</dbReference>
<keyword evidence="3" id="KW-1283">Bacterial microcompartment</keyword>
<comment type="caution">
    <text evidence="4">The sequence shown here is derived from an EMBL/GenBank/DDBJ whole genome shotgun (WGS) entry which is preliminary data.</text>
</comment>
<dbReference type="Proteomes" id="UP001142078">
    <property type="component" value="Unassembled WGS sequence"/>
</dbReference>
<evidence type="ECO:0000313" key="4">
    <source>
        <dbReference type="EMBL" id="MCR2045284.1"/>
    </source>
</evidence>
<dbReference type="OrthoDB" id="196195at2"/>
<dbReference type="InterPro" id="IPR004992">
    <property type="entry name" value="EutN_CcmL"/>
</dbReference>
<dbReference type="GO" id="GO:0031470">
    <property type="term" value="C:carboxysome"/>
    <property type="evidence" value="ECO:0007669"/>
    <property type="project" value="UniProtKB-SubCell"/>
</dbReference>
<sequence length="89" mass="9540">MYIGKVIGTVVATRKDEKLVGTKLMIIQPLNMELKPIGEHLIAVDTVGAGIGELVIFAKGTAARIAARKMDSPIDISIVGIIDEMDVHE</sequence>
<proteinExistence type="predicted"/>
<gene>
    <name evidence="4" type="ORF">NSA23_14360</name>
</gene>
<evidence type="ECO:0000256" key="2">
    <source>
        <dbReference type="ARBA" id="ARBA00023669"/>
    </source>
</evidence>
<organism evidence="4 5">
    <name type="scientific">Anaerosalibacter massiliensis</name>
    <dbReference type="NCBI Taxonomy" id="1347392"/>
    <lineage>
        <taxon>Bacteria</taxon>
        <taxon>Bacillati</taxon>
        <taxon>Bacillota</taxon>
        <taxon>Tissierellia</taxon>
        <taxon>Tissierellales</taxon>
        <taxon>Sporanaerobacteraceae</taxon>
        <taxon>Anaerosalibacter</taxon>
    </lineage>
</organism>
<dbReference type="RefSeq" id="WP_042683289.1">
    <property type="nucleotide sequence ID" value="NZ_CABKTM010000074.1"/>
</dbReference>
<dbReference type="CDD" id="cd01614">
    <property type="entry name" value="EutN_CcmL"/>
    <property type="match status" value="1"/>
</dbReference>
<keyword evidence="2" id="KW-1282">Carboxysome</keyword>
<dbReference type="AlphaFoldDB" id="A0A9X2S6E3"/>
<reference evidence="4" key="1">
    <citation type="submission" date="2022-07" db="EMBL/GenBank/DDBJ databases">
        <title>Enhanced cultured diversity of the mouse gut microbiota enables custom-made synthetic communities.</title>
        <authorList>
            <person name="Afrizal A."/>
        </authorList>
    </citation>
    <scope>NUCLEOTIDE SEQUENCE</scope>
    <source>
        <strain evidence="4">DSM 29482</strain>
    </source>
</reference>
<dbReference type="PANTHER" id="PTHR36539:SF1">
    <property type="entry name" value="BACTERIAL MICROCOMPARTMENT SHELL VERTEX PROTEIN EUTN"/>
    <property type="match status" value="1"/>
</dbReference>
<dbReference type="InterPro" id="IPR036677">
    <property type="entry name" value="EutN_CcmL_sf"/>
</dbReference>
<dbReference type="Pfam" id="PF03319">
    <property type="entry name" value="EutN_CcmL"/>
    <property type="match status" value="1"/>
</dbReference>
<keyword evidence="5" id="KW-1185">Reference proteome</keyword>